<evidence type="ECO:0000313" key="2">
    <source>
        <dbReference type="Proteomes" id="UP000290289"/>
    </source>
</evidence>
<sequence length="137" mass="15599">MLGTGFRNFMVHEKVLRYGGISGASHSPRHLSFLKQGPSTLRHLRIHCTSPCKSYLPWKFESLWMFQCSSWGMDKSQAAISLLIIAGKISRSVQDIHIWINAMDSSQPKDLKFQCVFHHLSYLTMYGAITFAIILIP</sequence>
<dbReference type="AlphaFoldDB" id="A0A498I2W2"/>
<name>A0A498I2W2_MALDO</name>
<accession>A0A498I2W2</accession>
<evidence type="ECO:0000313" key="1">
    <source>
        <dbReference type="EMBL" id="RXH76592.1"/>
    </source>
</evidence>
<organism evidence="1 2">
    <name type="scientific">Malus domestica</name>
    <name type="common">Apple</name>
    <name type="synonym">Pyrus malus</name>
    <dbReference type="NCBI Taxonomy" id="3750"/>
    <lineage>
        <taxon>Eukaryota</taxon>
        <taxon>Viridiplantae</taxon>
        <taxon>Streptophyta</taxon>
        <taxon>Embryophyta</taxon>
        <taxon>Tracheophyta</taxon>
        <taxon>Spermatophyta</taxon>
        <taxon>Magnoliopsida</taxon>
        <taxon>eudicotyledons</taxon>
        <taxon>Gunneridae</taxon>
        <taxon>Pentapetalae</taxon>
        <taxon>rosids</taxon>
        <taxon>fabids</taxon>
        <taxon>Rosales</taxon>
        <taxon>Rosaceae</taxon>
        <taxon>Amygdaloideae</taxon>
        <taxon>Maleae</taxon>
        <taxon>Malus</taxon>
    </lineage>
</organism>
<reference evidence="1 2" key="1">
    <citation type="submission" date="2018-10" db="EMBL/GenBank/DDBJ databases">
        <title>A high-quality apple genome assembly.</title>
        <authorList>
            <person name="Hu J."/>
        </authorList>
    </citation>
    <scope>NUCLEOTIDE SEQUENCE [LARGE SCALE GENOMIC DNA]</scope>
    <source>
        <strain evidence="2">cv. HFTH1</strain>
        <tissue evidence="1">Young leaf</tissue>
    </source>
</reference>
<comment type="caution">
    <text evidence="1">The sequence shown here is derived from an EMBL/GenBank/DDBJ whole genome shotgun (WGS) entry which is preliminary data.</text>
</comment>
<dbReference type="Proteomes" id="UP000290289">
    <property type="component" value="Chromosome 14"/>
</dbReference>
<keyword evidence="2" id="KW-1185">Reference proteome</keyword>
<proteinExistence type="predicted"/>
<gene>
    <name evidence="1" type="ORF">DVH24_019480</name>
</gene>
<dbReference type="EMBL" id="RDQH01000340">
    <property type="protein sequence ID" value="RXH76592.1"/>
    <property type="molecule type" value="Genomic_DNA"/>
</dbReference>
<protein>
    <submittedName>
        <fullName evidence="1">Uncharacterized protein</fullName>
    </submittedName>
</protein>